<dbReference type="InParanoid" id="E2C069"/>
<keyword evidence="6 9" id="KW-0472">Membrane</keyword>
<comment type="subcellular location">
    <subcellularLocation>
        <location evidence="1">Membrane</location>
        <topology evidence="1">Multi-pass membrane protein</topology>
    </subcellularLocation>
</comment>
<dbReference type="GO" id="GO:0004984">
    <property type="term" value="F:olfactory receptor activity"/>
    <property type="evidence" value="ECO:0007669"/>
    <property type="project" value="InterPro"/>
</dbReference>
<evidence type="ECO:0000256" key="7">
    <source>
        <dbReference type="ARBA" id="ARBA00023170"/>
    </source>
</evidence>
<proteinExistence type="predicted"/>
<protein>
    <recommendedName>
        <fullName evidence="12">Odorant receptor 13a</fullName>
    </recommendedName>
</protein>
<dbReference type="GO" id="GO:0007165">
    <property type="term" value="P:signal transduction"/>
    <property type="evidence" value="ECO:0007669"/>
    <property type="project" value="UniProtKB-KW"/>
</dbReference>
<evidence type="ECO:0000256" key="6">
    <source>
        <dbReference type="ARBA" id="ARBA00023136"/>
    </source>
</evidence>
<evidence type="ECO:0008006" key="12">
    <source>
        <dbReference type="Google" id="ProtNLM"/>
    </source>
</evidence>
<keyword evidence="3 9" id="KW-0812">Transmembrane</keyword>
<organism evidence="11">
    <name type="scientific">Harpegnathos saltator</name>
    <name type="common">Jerdon's jumping ant</name>
    <dbReference type="NCBI Taxonomy" id="610380"/>
    <lineage>
        <taxon>Eukaryota</taxon>
        <taxon>Metazoa</taxon>
        <taxon>Ecdysozoa</taxon>
        <taxon>Arthropoda</taxon>
        <taxon>Hexapoda</taxon>
        <taxon>Insecta</taxon>
        <taxon>Pterygota</taxon>
        <taxon>Neoptera</taxon>
        <taxon>Endopterygota</taxon>
        <taxon>Hymenoptera</taxon>
        <taxon>Apocrita</taxon>
        <taxon>Aculeata</taxon>
        <taxon>Formicoidea</taxon>
        <taxon>Formicidae</taxon>
        <taxon>Ponerinae</taxon>
        <taxon>Ponerini</taxon>
        <taxon>Harpegnathos</taxon>
    </lineage>
</organism>
<dbReference type="OMA" id="VIMAWIT"/>
<keyword evidence="8" id="KW-0807">Transducer</keyword>
<dbReference type="Proteomes" id="UP000008237">
    <property type="component" value="Unassembled WGS sequence"/>
</dbReference>
<dbReference type="AlphaFoldDB" id="E2C069"/>
<keyword evidence="11" id="KW-1185">Reference proteome</keyword>
<dbReference type="InterPro" id="IPR004117">
    <property type="entry name" value="7tm6_olfct_rcpt"/>
</dbReference>
<evidence type="ECO:0000256" key="2">
    <source>
        <dbReference type="ARBA" id="ARBA00022606"/>
    </source>
</evidence>
<gene>
    <name evidence="10" type="ORF">EAI_17419</name>
</gene>
<feature type="transmembrane region" description="Helical" evidence="9">
    <location>
        <begin position="85"/>
        <end position="104"/>
    </location>
</feature>
<dbReference type="GO" id="GO:0016020">
    <property type="term" value="C:membrane"/>
    <property type="evidence" value="ECO:0007669"/>
    <property type="project" value="UniProtKB-SubCell"/>
</dbReference>
<feature type="transmembrane region" description="Helical" evidence="9">
    <location>
        <begin position="54"/>
        <end position="73"/>
    </location>
</feature>
<keyword evidence="7" id="KW-0675">Receptor</keyword>
<evidence type="ECO:0000256" key="3">
    <source>
        <dbReference type="ARBA" id="ARBA00022692"/>
    </source>
</evidence>
<dbReference type="EMBL" id="GL451753">
    <property type="protein sequence ID" value="EFN78621.1"/>
    <property type="molecule type" value="Genomic_DNA"/>
</dbReference>
<feature type="transmembrane region" description="Helical" evidence="9">
    <location>
        <begin position="141"/>
        <end position="160"/>
    </location>
</feature>
<evidence type="ECO:0000313" key="10">
    <source>
        <dbReference type="EMBL" id="EFN78621.1"/>
    </source>
</evidence>
<keyword evidence="2" id="KW-0716">Sensory transduction</keyword>
<name>E2C069_HARSA</name>
<dbReference type="OrthoDB" id="7539170at2759"/>
<evidence type="ECO:0000256" key="1">
    <source>
        <dbReference type="ARBA" id="ARBA00004141"/>
    </source>
</evidence>
<reference evidence="10 11" key="1">
    <citation type="journal article" date="2010" name="Science">
        <title>Genomic comparison of the ants Camponotus floridanus and Harpegnathos saltator.</title>
        <authorList>
            <person name="Bonasio R."/>
            <person name="Zhang G."/>
            <person name="Ye C."/>
            <person name="Mutti N.S."/>
            <person name="Fang X."/>
            <person name="Qin N."/>
            <person name="Donahue G."/>
            <person name="Yang P."/>
            <person name="Li Q."/>
            <person name="Li C."/>
            <person name="Zhang P."/>
            <person name="Huang Z."/>
            <person name="Berger S.L."/>
            <person name="Reinberg D."/>
            <person name="Wang J."/>
            <person name="Liebig J."/>
        </authorList>
    </citation>
    <scope>NUCLEOTIDE SEQUENCE [LARGE SCALE GENOMIC DNA]</scope>
    <source>
        <strain evidence="10 11">R22 G/1</strain>
    </source>
</reference>
<evidence type="ECO:0000256" key="5">
    <source>
        <dbReference type="ARBA" id="ARBA00022989"/>
    </source>
</evidence>
<evidence type="ECO:0000256" key="8">
    <source>
        <dbReference type="ARBA" id="ARBA00023224"/>
    </source>
</evidence>
<accession>E2C069</accession>
<evidence type="ECO:0000256" key="9">
    <source>
        <dbReference type="SAM" id="Phobius"/>
    </source>
</evidence>
<evidence type="ECO:0000313" key="11">
    <source>
        <dbReference type="Proteomes" id="UP000008237"/>
    </source>
</evidence>
<dbReference type="Pfam" id="PF02949">
    <property type="entry name" value="7tm_6"/>
    <property type="match status" value="1"/>
</dbReference>
<keyword evidence="4" id="KW-0552">Olfaction</keyword>
<dbReference type="GO" id="GO:0005549">
    <property type="term" value="F:odorant binding"/>
    <property type="evidence" value="ECO:0007669"/>
    <property type="project" value="InterPro"/>
</dbReference>
<evidence type="ECO:0000256" key="4">
    <source>
        <dbReference type="ARBA" id="ARBA00022725"/>
    </source>
</evidence>
<keyword evidence="5 9" id="KW-1133">Transmembrane helix</keyword>
<sequence length="284" mass="32098">MTASERVLSNTGITCKSNNDYSLQLTRWFLMPIGIWPRTTTTTRMARLSSHAHILTCSSLIAIIAVPCLLYVSLEEKDVQVKISIFGPLSHWFMGMINYWLLVAHGDDIQECVRHMEADWRLVQKIEDQEVMLRHARIGRFVSGFCAVFMQSGTFLFSIAKSLTTTIVVVGNETVSMHPMTCPIYNKFIDVRFSPANEIMIVVQLLSCFVVNSVTVGACSLDAVFAMHACGQLNMLFSWLNGLVVDRNEGGSADQRLALIVEHHLRVLRYRFSIEFGRSRNSIR</sequence>